<dbReference type="EMBL" id="JACSDZ010000001">
    <property type="protein sequence ID" value="KAF7418970.1"/>
    <property type="molecule type" value="Genomic_DNA"/>
</dbReference>
<proteinExistence type="predicted"/>
<sequence length="284" mass="32383">MNVHKMDLLDYVSGMIEECYESCFFGSLQRPMHDQLLRFSTFLDEQTEVYCFYIQIKKRLLLYSGILRKKFAIRNIGKILTEEGDNVILTVPTNERLDITVLRFLAGASIKTEPRKRDVSKVITVKVNILLSRRSISRLLFRKFRRNVKVPAAFPEKFLLGSIVASREGVGRWCGKWELGGWVGGRLEEGMDRVATDRDEPKDKDGIGVVITNGYKAIRSKTSNEFIALIDLNQGAEVAALKPLCFSLRRNLCSGSSGTEVPVSDWRRQERKGEIEEPKSMRRG</sequence>
<keyword evidence="3" id="KW-1185">Reference proteome</keyword>
<evidence type="ECO:0000256" key="1">
    <source>
        <dbReference type="SAM" id="MobiDB-lite"/>
    </source>
</evidence>
<reference evidence="2" key="1">
    <citation type="journal article" date="2020" name="G3 (Bethesda)">
        <title>High-Quality Assemblies for Three Invasive Social Wasps from the &lt;i&gt;Vespula&lt;/i&gt; Genus.</title>
        <authorList>
            <person name="Harrop T.W.R."/>
            <person name="Guhlin J."/>
            <person name="McLaughlin G.M."/>
            <person name="Permina E."/>
            <person name="Stockwell P."/>
            <person name="Gilligan J."/>
            <person name="Le Lec M.F."/>
            <person name="Gruber M.A.M."/>
            <person name="Quinn O."/>
            <person name="Lovegrove M."/>
            <person name="Duncan E.J."/>
            <person name="Remnant E.J."/>
            <person name="Van Eeckhoven J."/>
            <person name="Graham B."/>
            <person name="Knapp R.A."/>
            <person name="Langford K.W."/>
            <person name="Kronenberg Z."/>
            <person name="Press M.O."/>
            <person name="Eacker S.M."/>
            <person name="Wilson-Rankin E.E."/>
            <person name="Purcell J."/>
            <person name="Lester P.J."/>
            <person name="Dearden P.K."/>
        </authorList>
    </citation>
    <scope>NUCLEOTIDE SEQUENCE</scope>
    <source>
        <strain evidence="2">Linc-1</strain>
    </source>
</reference>
<dbReference type="AlphaFoldDB" id="A0A834NVY2"/>
<comment type="caution">
    <text evidence="2">The sequence shown here is derived from an EMBL/GenBank/DDBJ whole genome shotgun (WGS) entry which is preliminary data.</text>
</comment>
<organism evidence="2 3">
    <name type="scientific">Vespula germanica</name>
    <name type="common">German yellow jacket</name>
    <name type="synonym">Paravespula germanica</name>
    <dbReference type="NCBI Taxonomy" id="30212"/>
    <lineage>
        <taxon>Eukaryota</taxon>
        <taxon>Metazoa</taxon>
        <taxon>Ecdysozoa</taxon>
        <taxon>Arthropoda</taxon>
        <taxon>Hexapoda</taxon>
        <taxon>Insecta</taxon>
        <taxon>Pterygota</taxon>
        <taxon>Neoptera</taxon>
        <taxon>Endopterygota</taxon>
        <taxon>Hymenoptera</taxon>
        <taxon>Apocrita</taxon>
        <taxon>Aculeata</taxon>
        <taxon>Vespoidea</taxon>
        <taxon>Vespidae</taxon>
        <taxon>Vespinae</taxon>
        <taxon>Vespula</taxon>
    </lineage>
</organism>
<name>A0A834NVY2_VESGE</name>
<dbReference type="Proteomes" id="UP000617340">
    <property type="component" value="Unassembled WGS sequence"/>
</dbReference>
<feature type="compositionally biased region" description="Basic and acidic residues" evidence="1">
    <location>
        <begin position="265"/>
        <end position="284"/>
    </location>
</feature>
<protein>
    <submittedName>
        <fullName evidence="2">Uncharacterized protein</fullName>
    </submittedName>
</protein>
<evidence type="ECO:0000313" key="3">
    <source>
        <dbReference type="Proteomes" id="UP000617340"/>
    </source>
</evidence>
<gene>
    <name evidence="2" type="ORF">HZH68_001623</name>
</gene>
<evidence type="ECO:0000313" key="2">
    <source>
        <dbReference type="EMBL" id="KAF7418970.1"/>
    </source>
</evidence>
<feature type="region of interest" description="Disordered" evidence="1">
    <location>
        <begin position="254"/>
        <end position="284"/>
    </location>
</feature>
<accession>A0A834NVY2</accession>